<dbReference type="Proteomes" id="UP000798662">
    <property type="component" value="Chromosome 2"/>
</dbReference>
<proteinExistence type="predicted"/>
<evidence type="ECO:0000313" key="2">
    <source>
        <dbReference type="Proteomes" id="UP000798662"/>
    </source>
</evidence>
<dbReference type="EMBL" id="CM020619">
    <property type="protein sequence ID" value="KAK1866792.1"/>
    <property type="molecule type" value="Genomic_DNA"/>
</dbReference>
<accession>A0ACC3C9E1</accession>
<name>A0ACC3C9E1_PYRYE</name>
<evidence type="ECO:0000313" key="1">
    <source>
        <dbReference type="EMBL" id="KAK1866792.1"/>
    </source>
</evidence>
<keyword evidence="2" id="KW-1185">Reference proteome</keyword>
<protein>
    <submittedName>
        <fullName evidence="1">Uncharacterized protein</fullName>
    </submittedName>
</protein>
<comment type="caution">
    <text evidence="1">The sequence shown here is derived from an EMBL/GenBank/DDBJ whole genome shotgun (WGS) entry which is preliminary data.</text>
</comment>
<sequence length="552" mass="59702">MDGRHPSRVRGLLWASVVVVPAVALSGRWHAAVAQGGPPPAPPSSMCSPAHSGPTEDISAPERFEDALRTAVSPVNFGLRIAGTAVHAHDGDPMSAVMQDLLRHLNVEQHPCLQRPFETRCGLSVNHPATLGVSLYEFNDTETRLTGHAVQTEVAGICLDDACIKITPVAIHRPSFESMPSSSSRHGGVAACSYQLIPGGSLASIVGAMATVEEVRNLSALAAERGTVVTEYGVVVRHADRTWRADVFRDAILPIPAENTPLFCNLTELKVAGLDSYAEGLSAKGDPTSAPRRLPTLKTDAPGCTFSNGSPYSGGPDGGAVAPPPGSRTFPAAPSFLHVADADVNGTVSLHCSRYGDLLRVAASSAASTQDAVATGHQGANFLSRVPPLAAPIEITLLVVTAVQGLFTAFVLLFDRPDERLRRFEATYRQWRDRAPLPLNDNVIVPRRERNVPRAVLLLLVIIIAMYVSTSTFRLTWARLMGAAWMNVAMVRLTRLFLDLGSWWGWLLVGLCVANCYLYGRPVLSSYPWWWWSFKRLRRKSGRACLLTLTSW</sequence>
<reference evidence="1" key="1">
    <citation type="submission" date="2019-11" db="EMBL/GenBank/DDBJ databases">
        <title>Nori genome reveals adaptations in red seaweeds to the harsh intertidal environment.</title>
        <authorList>
            <person name="Wang D."/>
            <person name="Mao Y."/>
        </authorList>
    </citation>
    <scope>NUCLEOTIDE SEQUENCE</scope>
    <source>
        <tissue evidence="1">Gametophyte</tissue>
    </source>
</reference>
<gene>
    <name evidence="1" type="ORF">I4F81_009306</name>
</gene>
<organism evidence="1 2">
    <name type="scientific">Pyropia yezoensis</name>
    <name type="common">Susabi-nori</name>
    <name type="synonym">Porphyra yezoensis</name>
    <dbReference type="NCBI Taxonomy" id="2788"/>
    <lineage>
        <taxon>Eukaryota</taxon>
        <taxon>Rhodophyta</taxon>
        <taxon>Bangiophyceae</taxon>
        <taxon>Bangiales</taxon>
        <taxon>Bangiaceae</taxon>
        <taxon>Pyropia</taxon>
    </lineage>
</organism>